<evidence type="ECO:0000256" key="6">
    <source>
        <dbReference type="ARBA" id="ARBA00023235"/>
    </source>
</evidence>
<dbReference type="Proteomes" id="UP001271007">
    <property type="component" value="Unassembled WGS sequence"/>
</dbReference>
<keyword evidence="3 14" id="KW-0378">Hydrolase</keyword>
<dbReference type="Pfam" id="PF00271">
    <property type="entry name" value="Helicase_C"/>
    <property type="match status" value="1"/>
</dbReference>
<dbReference type="SMART" id="SM00487">
    <property type="entry name" value="DEXDc"/>
    <property type="match status" value="1"/>
</dbReference>
<feature type="compositionally biased region" description="Polar residues" evidence="11">
    <location>
        <begin position="1276"/>
        <end position="1286"/>
    </location>
</feature>
<sequence>MARDDHFFDQLDRLERSARVTTRPTRDVYHDSSAEYSSYEEPPHYAEEGSHHPERAPEGYDLTDEPMTLDSFDEQLLRQPDHSSRQGQAALGRARLSLPPSAHAPPDHLYYDTQIPAHHVDPPAPRRFDLSRFALTEVQYAPPTSSRMHQALPSSPTFRASQRQPAPAEYGRPHRSQPQRDFFRDVNESTGYEPFTAEQLEAEERTQIPPQPSVDDSFRPSYAEPRPHTAAKRTSKHGPVVQGINLVSTHALPDRLRASFPYPLFNAIQSKTFDAIFNSNSNFVLSAPTGSGKTAVLELAVCRLINTFASDSFKIVYQAPTKSLCAERQRDWQAKFGTLGLECAELTGDTDNSHMRNVQQASIIITTPEKWDSITRKWKDHQKLMQMVKLFLIDEVHILKEERGATLEAVVSRMKSVGSDVRFVALSATVPNSDDIAAWLGRDPMNPQIPALREKFGEEFRPVRLKKHVCGYQASPNDFAFEKSLSGKLPEVISKYSQHKPIMVFCFTRNACVETAKMLATWWSTKSPKDRYWEAPLRHLVAGDKELRDTMSSGVAFHHAGLSIEDRNIVEKGYLDGNLNVICCTSTLAVGVNLPCHMVIIKGTVTYQGGQAGGCKEYSDLEIMQMLGRAGRPQFDDSAVAVILTRTQRVPHYEQMISGQEVLESCLHRNLIDHLNAEIGLGTISSASSAKKWLTSTFLYVRLKDNPDHYKIDGDASSRNLDDRLEKICSNGIALLEETDLVCATPKLRCTEFGDAMARYYLQFETMRVIMALPPKAKIFEILSAVAQAAEYKEVRFRAGEKPIYKDLNKNTSIKFPIPVNLDLPAHKISLIIQSVLGALDLPTEEPKHRLEYATSKAIIFQHATRLIRCIVDCQLYLEDAVTTRNALMLARSIGAQVWDDSPLHMKQLESIGLVYVRKLVNAGMRSIEDLEATEAHRIEQAVSRNPPFGRQVQDKAKAFPKLRIAIKMVGEPQIKKEEHVSMKIRAEIGFLNEKVPDFFQRKPVYVCLLAETSDGHKVHFARISAKKLSKGQDVLFAARLTEPNQSIRAYVMCDEIAGTMRHAVLTPDILPQAFPVRKAAQDGEQHKAAAAVALNTAKRRLVTSAARSGGDDEDEFADPDLDDADLAMAEAGGFMDIDDFDDQPKGQPKAKKRKITETPAMDVEYEPQQLANGKWACNHRCGDKTVCKHLCCREGTDKKPKPPKPKTENKDVADPGSDPKQTQLNMPIAKKSGAPTQTAQSTSKAPLPTPSATAKPQARVHDSREVRDLDRLHNSVKTRTPTVPTLGSRGVGNGAGTAQHKTSKPRMSFLEAARNAEDDDMSDYGNASWEPDDLPNLSDIAGPKKAPRKSAPKCNDDVTTGANDEFGADEDDALGSTTGGNHDGLVDFSSFIDDYNLEDDDSWKMDFTAVDNEGDGHRQGATPKPMPGPSKNSNFFVGYSSESAVNNVAPSTKPGVGHKTVAAAGGQSSDPKPYASEVELPKTTAQTHQAKAAAQTVQDTVLPATEQKEDDIFAWFKANIGGEDTFNFID</sequence>
<dbReference type="Pfam" id="PF00270">
    <property type="entry name" value="DEAD"/>
    <property type="match status" value="1"/>
</dbReference>
<dbReference type="GO" id="GO:0007131">
    <property type="term" value="P:reciprocal meiotic recombination"/>
    <property type="evidence" value="ECO:0007669"/>
    <property type="project" value="UniProtKB-ARBA"/>
</dbReference>
<dbReference type="FunFam" id="1.10.3380.10:FF:000012">
    <property type="entry name" value="DEAD/DEAH box DNA helicase"/>
    <property type="match status" value="1"/>
</dbReference>
<dbReference type="PANTHER" id="PTHR47835:SF3">
    <property type="entry name" value="HELICASE FOR MEIOSIS 1"/>
    <property type="match status" value="1"/>
</dbReference>
<dbReference type="FunFam" id="1.10.10.10:FF:000012">
    <property type="entry name" value="U5 small nuclear ribonucleoprotein helicase"/>
    <property type="match status" value="1"/>
</dbReference>
<feature type="domain" description="Helicase ATP-binding" evidence="12">
    <location>
        <begin position="274"/>
        <end position="448"/>
    </location>
</feature>
<feature type="compositionally biased region" description="Basic and acidic residues" evidence="11">
    <location>
        <begin position="41"/>
        <end position="58"/>
    </location>
</feature>
<dbReference type="SMART" id="SM00490">
    <property type="entry name" value="HELICc"/>
    <property type="match status" value="1"/>
</dbReference>
<dbReference type="InterPro" id="IPR057842">
    <property type="entry name" value="WH_MER3"/>
</dbReference>
<dbReference type="SUPFAM" id="SSF158702">
    <property type="entry name" value="Sec63 N-terminal domain-like"/>
    <property type="match status" value="1"/>
</dbReference>
<evidence type="ECO:0000256" key="5">
    <source>
        <dbReference type="ARBA" id="ARBA00022840"/>
    </source>
</evidence>
<evidence type="ECO:0000313" key="14">
    <source>
        <dbReference type="EMBL" id="KAK3054008.1"/>
    </source>
</evidence>
<feature type="region of interest" description="Disordered" evidence="11">
    <location>
        <begin position="1195"/>
        <end position="1386"/>
    </location>
</feature>
<feature type="compositionally biased region" description="Polar residues" evidence="11">
    <location>
        <begin position="1431"/>
        <end position="1451"/>
    </location>
</feature>
<feature type="compositionally biased region" description="Basic and acidic residues" evidence="11">
    <location>
        <begin position="1"/>
        <end position="33"/>
    </location>
</feature>
<dbReference type="Gene3D" id="1.10.10.10">
    <property type="entry name" value="Winged helix-like DNA-binding domain superfamily/Winged helix DNA-binding domain"/>
    <property type="match status" value="1"/>
</dbReference>
<keyword evidence="6" id="KW-0413">Isomerase</keyword>
<dbReference type="CDD" id="cd18795">
    <property type="entry name" value="SF2_C_Ski2"/>
    <property type="match status" value="1"/>
</dbReference>
<name>A0AAJ0G936_9PEZI</name>
<feature type="region of interest" description="Disordered" evidence="11">
    <location>
        <begin position="141"/>
        <end position="180"/>
    </location>
</feature>
<feature type="region of interest" description="Disordered" evidence="11">
    <location>
        <begin position="1136"/>
        <end position="1161"/>
    </location>
</feature>
<dbReference type="InterPro" id="IPR036388">
    <property type="entry name" value="WH-like_DNA-bd_sf"/>
</dbReference>
<dbReference type="GO" id="GO:0005524">
    <property type="term" value="F:ATP binding"/>
    <property type="evidence" value="ECO:0007669"/>
    <property type="project" value="UniProtKB-KW"/>
</dbReference>
<dbReference type="EMBL" id="JAWDJX010000013">
    <property type="protein sequence ID" value="KAK3054008.1"/>
    <property type="molecule type" value="Genomic_DNA"/>
</dbReference>
<dbReference type="InterPro" id="IPR027417">
    <property type="entry name" value="P-loop_NTPase"/>
</dbReference>
<dbReference type="PROSITE" id="PS51194">
    <property type="entry name" value="HELICASE_CTER"/>
    <property type="match status" value="1"/>
</dbReference>
<dbReference type="SUPFAM" id="SSF52540">
    <property type="entry name" value="P-loop containing nucleoside triphosphate hydrolases"/>
    <property type="match status" value="1"/>
</dbReference>
<dbReference type="Gene3D" id="1.10.3380.10">
    <property type="entry name" value="Sec63 N-terminal domain-like domain"/>
    <property type="match status" value="1"/>
</dbReference>
<feature type="compositionally biased region" description="Polar residues" evidence="11">
    <location>
        <begin position="142"/>
        <end position="164"/>
    </location>
</feature>
<reference evidence="14" key="1">
    <citation type="submission" date="2023-04" db="EMBL/GenBank/DDBJ databases">
        <title>Black Yeasts Isolated from many extreme environments.</title>
        <authorList>
            <person name="Coleine C."/>
            <person name="Stajich J.E."/>
            <person name="Selbmann L."/>
        </authorList>
    </citation>
    <scope>NUCLEOTIDE SEQUENCE</scope>
    <source>
        <strain evidence="14">CCFEE 5312</strain>
    </source>
</reference>
<feature type="domain" description="Helicase C-terminal" evidence="13">
    <location>
        <begin position="488"/>
        <end position="679"/>
    </location>
</feature>
<dbReference type="SUPFAM" id="SSF46785">
    <property type="entry name" value="Winged helix' DNA-binding domain"/>
    <property type="match status" value="1"/>
</dbReference>
<dbReference type="InterPro" id="IPR052247">
    <property type="entry name" value="Meiotic_Crossover_Helicase"/>
</dbReference>
<keyword evidence="5" id="KW-0067">ATP-binding</keyword>
<comment type="similarity">
    <text evidence="1">Belongs to the helicase family. SKI2 subfamily.</text>
</comment>
<gene>
    <name evidence="14" type="primary">HFM1</name>
    <name evidence="14" type="ORF">LTR09_004784</name>
</gene>
<proteinExistence type="inferred from homology"/>
<dbReference type="InterPro" id="IPR014001">
    <property type="entry name" value="Helicase_ATP-bd"/>
</dbReference>
<dbReference type="InterPro" id="IPR004179">
    <property type="entry name" value="Sec63-dom"/>
</dbReference>
<feature type="region of interest" description="Disordered" evidence="11">
    <location>
        <begin position="1"/>
        <end position="66"/>
    </location>
</feature>
<evidence type="ECO:0000256" key="7">
    <source>
        <dbReference type="ARBA" id="ARBA00023254"/>
    </source>
</evidence>
<dbReference type="GO" id="GO:0043138">
    <property type="term" value="F:3'-5' DNA helicase activity"/>
    <property type="evidence" value="ECO:0007669"/>
    <property type="project" value="UniProtKB-EC"/>
</dbReference>
<comment type="caution">
    <text evidence="14">The sequence shown here is derived from an EMBL/GenBank/DDBJ whole genome shotgun (WGS) entry which is preliminary data.</text>
</comment>
<dbReference type="InterPro" id="IPR036390">
    <property type="entry name" value="WH_DNA-bd_sf"/>
</dbReference>
<dbReference type="InterPro" id="IPR011545">
    <property type="entry name" value="DEAD/DEAH_box_helicase_dom"/>
</dbReference>
<dbReference type="PANTHER" id="PTHR47835">
    <property type="entry name" value="HFM1, ATP DEPENDENT DNA HELICASE HOMOLOG"/>
    <property type="match status" value="1"/>
</dbReference>
<dbReference type="SMART" id="SM00973">
    <property type="entry name" value="Sec63"/>
    <property type="match status" value="1"/>
</dbReference>
<feature type="region of interest" description="Disordered" evidence="11">
    <location>
        <begin position="197"/>
        <end position="237"/>
    </location>
</feature>
<dbReference type="Pfam" id="PF02889">
    <property type="entry name" value="Sec63"/>
    <property type="match status" value="1"/>
</dbReference>
<keyword evidence="2" id="KW-0547">Nucleotide-binding</keyword>
<feature type="compositionally biased region" description="Polar residues" evidence="11">
    <location>
        <begin position="1235"/>
        <end position="1255"/>
    </location>
</feature>
<feature type="compositionally biased region" description="Basic and acidic residues" evidence="11">
    <location>
        <begin position="1260"/>
        <end position="1274"/>
    </location>
</feature>
<evidence type="ECO:0000256" key="4">
    <source>
        <dbReference type="ARBA" id="ARBA00022806"/>
    </source>
</evidence>
<dbReference type="GO" id="GO:0003676">
    <property type="term" value="F:nucleic acid binding"/>
    <property type="evidence" value="ECO:0007669"/>
    <property type="project" value="InterPro"/>
</dbReference>
<accession>A0AAJ0G936</accession>
<dbReference type="FunFam" id="3.40.50.300:FF:001076">
    <property type="entry name" value="ATP-dependent DNA helicase MER3"/>
    <property type="match status" value="1"/>
</dbReference>
<keyword evidence="7" id="KW-0469">Meiosis</keyword>
<feature type="region of interest" description="Disordered" evidence="11">
    <location>
        <begin position="1408"/>
        <end position="1491"/>
    </location>
</feature>
<protein>
    <recommendedName>
        <fullName evidence="9">DNA 3'-5' helicase</fullName>
        <ecNumber evidence="9">5.6.2.4</ecNumber>
    </recommendedName>
</protein>
<organism evidence="14 15">
    <name type="scientific">Extremus antarcticus</name>
    <dbReference type="NCBI Taxonomy" id="702011"/>
    <lineage>
        <taxon>Eukaryota</taxon>
        <taxon>Fungi</taxon>
        <taxon>Dikarya</taxon>
        <taxon>Ascomycota</taxon>
        <taxon>Pezizomycotina</taxon>
        <taxon>Dothideomycetes</taxon>
        <taxon>Dothideomycetidae</taxon>
        <taxon>Mycosphaerellales</taxon>
        <taxon>Extremaceae</taxon>
        <taxon>Extremus</taxon>
    </lineage>
</organism>
<evidence type="ECO:0000259" key="13">
    <source>
        <dbReference type="PROSITE" id="PS51194"/>
    </source>
</evidence>
<evidence type="ECO:0000259" key="12">
    <source>
        <dbReference type="PROSITE" id="PS51192"/>
    </source>
</evidence>
<evidence type="ECO:0000256" key="8">
    <source>
        <dbReference type="ARBA" id="ARBA00034617"/>
    </source>
</evidence>
<dbReference type="InterPro" id="IPR001650">
    <property type="entry name" value="Helicase_C-like"/>
</dbReference>
<evidence type="ECO:0000313" key="15">
    <source>
        <dbReference type="Proteomes" id="UP001271007"/>
    </source>
</evidence>
<dbReference type="Pfam" id="PF23445">
    <property type="entry name" value="WHD_SNRNP200"/>
    <property type="match status" value="1"/>
</dbReference>
<dbReference type="GO" id="GO:0016787">
    <property type="term" value="F:hydrolase activity"/>
    <property type="evidence" value="ECO:0007669"/>
    <property type="project" value="UniProtKB-KW"/>
</dbReference>
<evidence type="ECO:0000256" key="10">
    <source>
        <dbReference type="ARBA" id="ARBA00048988"/>
    </source>
</evidence>
<dbReference type="PROSITE" id="PS51192">
    <property type="entry name" value="HELICASE_ATP_BIND_1"/>
    <property type="match status" value="1"/>
</dbReference>
<evidence type="ECO:0000256" key="11">
    <source>
        <dbReference type="SAM" id="MobiDB-lite"/>
    </source>
</evidence>
<evidence type="ECO:0000256" key="9">
    <source>
        <dbReference type="ARBA" id="ARBA00034808"/>
    </source>
</evidence>
<feature type="compositionally biased region" description="Basic and acidic residues" evidence="11">
    <location>
        <begin position="1195"/>
        <end position="1214"/>
    </location>
</feature>
<dbReference type="Gene3D" id="3.40.50.300">
    <property type="entry name" value="P-loop containing nucleotide triphosphate hydrolases"/>
    <property type="match status" value="2"/>
</dbReference>
<evidence type="ECO:0000256" key="1">
    <source>
        <dbReference type="ARBA" id="ARBA00010140"/>
    </source>
</evidence>
<comment type="catalytic activity">
    <reaction evidence="8">
        <text>Couples ATP hydrolysis with the unwinding of duplex DNA by translocating in the 3'-5' direction.</text>
        <dbReference type="EC" id="5.6.2.4"/>
    </reaction>
</comment>
<evidence type="ECO:0000256" key="3">
    <source>
        <dbReference type="ARBA" id="ARBA00022801"/>
    </source>
</evidence>
<keyword evidence="15" id="KW-1185">Reference proteome</keyword>
<evidence type="ECO:0000256" key="2">
    <source>
        <dbReference type="ARBA" id="ARBA00022741"/>
    </source>
</evidence>
<keyword evidence="4 14" id="KW-0347">Helicase</keyword>
<dbReference type="EC" id="5.6.2.4" evidence="9"/>
<comment type="catalytic activity">
    <reaction evidence="10">
        <text>ATP + H2O = ADP + phosphate + H(+)</text>
        <dbReference type="Rhea" id="RHEA:13065"/>
        <dbReference type="ChEBI" id="CHEBI:15377"/>
        <dbReference type="ChEBI" id="CHEBI:15378"/>
        <dbReference type="ChEBI" id="CHEBI:30616"/>
        <dbReference type="ChEBI" id="CHEBI:43474"/>
        <dbReference type="ChEBI" id="CHEBI:456216"/>
        <dbReference type="EC" id="5.6.2.4"/>
    </reaction>
</comment>